<dbReference type="Proteomes" id="UP000198897">
    <property type="component" value="Unassembled WGS sequence"/>
</dbReference>
<keyword evidence="1" id="KW-0472">Membrane</keyword>
<dbReference type="RefSeq" id="WP_089751237.1">
    <property type="nucleotide sequence ID" value="NZ_FOOG01000007.1"/>
</dbReference>
<gene>
    <name evidence="2" type="ORF">SAMN05216353_107103</name>
</gene>
<organism evidence="2 3">
    <name type="scientific">Halobacillus alkaliphilus</name>
    <dbReference type="NCBI Taxonomy" id="396056"/>
    <lineage>
        <taxon>Bacteria</taxon>
        <taxon>Bacillati</taxon>
        <taxon>Bacillota</taxon>
        <taxon>Bacilli</taxon>
        <taxon>Bacillales</taxon>
        <taxon>Bacillaceae</taxon>
        <taxon>Halobacillus</taxon>
    </lineage>
</organism>
<dbReference type="AlphaFoldDB" id="A0A1I2L5V9"/>
<dbReference type="OrthoDB" id="2927302at2"/>
<keyword evidence="1" id="KW-0812">Transmembrane</keyword>
<feature type="transmembrane region" description="Helical" evidence="1">
    <location>
        <begin position="7"/>
        <end position="25"/>
    </location>
</feature>
<evidence type="ECO:0000313" key="2">
    <source>
        <dbReference type="EMBL" id="SFF73938.1"/>
    </source>
</evidence>
<evidence type="ECO:0000313" key="3">
    <source>
        <dbReference type="Proteomes" id="UP000198897"/>
    </source>
</evidence>
<evidence type="ECO:0000256" key="1">
    <source>
        <dbReference type="SAM" id="Phobius"/>
    </source>
</evidence>
<accession>A0A1I2L5V9</accession>
<keyword evidence="3" id="KW-1185">Reference proteome</keyword>
<proteinExistence type="predicted"/>
<dbReference type="EMBL" id="FOOG01000007">
    <property type="protein sequence ID" value="SFF73938.1"/>
    <property type="molecule type" value="Genomic_DNA"/>
</dbReference>
<feature type="transmembrane region" description="Helical" evidence="1">
    <location>
        <begin position="31"/>
        <end position="55"/>
    </location>
</feature>
<name>A0A1I2L5V9_9BACI</name>
<keyword evidence="1" id="KW-1133">Transmembrane helix</keyword>
<reference evidence="3" key="1">
    <citation type="submission" date="2016-10" db="EMBL/GenBank/DDBJ databases">
        <authorList>
            <person name="Varghese N."/>
            <person name="Submissions S."/>
        </authorList>
    </citation>
    <scope>NUCLEOTIDE SEQUENCE [LARGE SCALE GENOMIC DNA]</scope>
    <source>
        <strain evidence="3">FP5</strain>
    </source>
</reference>
<sequence>MNKIRIGVGLIGNLIVCFWGVNSLLTGDPILNHAIFSYLFAIGGFISFIALIMELRKKERADNKKPPNNP</sequence>
<protein>
    <submittedName>
        <fullName evidence="2">Uncharacterized protein</fullName>
    </submittedName>
</protein>